<dbReference type="Proteomes" id="UP001305779">
    <property type="component" value="Unassembled WGS sequence"/>
</dbReference>
<evidence type="ECO:0000313" key="1">
    <source>
        <dbReference type="EMBL" id="KAK4500698.1"/>
    </source>
</evidence>
<evidence type="ECO:0000313" key="2">
    <source>
        <dbReference type="Proteomes" id="UP001305779"/>
    </source>
</evidence>
<keyword evidence="2" id="KW-1185">Reference proteome</keyword>
<comment type="caution">
    <text evidence="1">The sequence shown here is derived from an EMBL/GenBank/DDBJ whole genome shotgun (WGS) entry which is preliminary data.</text>
</comment>
<organism evidence="1 2">
    <name type="scientific">Zasmidium cellare</name>
    <name type="common">Wine cellar mold</name>
    <name type="synonym">Racodium cellare</name>
    <dbReference type="NCBI Taxonomy" id="395010"/>
    <lineage>
        <taxon>Eukaryota</taxon>
        <taxon>Fungi</taxon>
        <taxon>Dikarya</taxon>
        <taxon>Ascomycota</taxon>
        <taxon>Pezizomycotina</taxon>
        <taxon>Dothideomycetes</taxon>
        <taxon>Dothideomycetidae</taxon>
        <taxon>Mycosphaerellales</taxon>
        <taxon>Mycosphaerellaceae</taxon>
        <taxon>Zasmidium</taxon>
    </lineage>
</organism>
<protein>
    <submittedName>
        <fullName evidence="1">Uncharacterized protein</fullName>
    </submittedName>
</protein>
<accession>A0ABR0EHU3</accession>
<reference evidence="1 2" key="1">
    <citation type="journal article" date="2023" name="G3 (Bethesda)">
        <title>A chromosome-level genome assembly of Zasmidium syzygii isolated from banana leaves.</title>
        <authorList>
            <person name="van Westerhoven A.C."/>
            <person name="Mehrabi R."/>
            <person name="Talebi R."/>
            <person name="Steentjes M.B.F."/>
            <person name="Corcolon B."/>
            <person name="Chong P.A."/>
            <person name="Kema G.H.J."/>
            <person name="Seidl M.F."/>
        </authorList>
    </citation>
    <scope>NUCLEOTIDE SEQUENCE [LARGE SCALE GENOMIC DNA]</scope>
    <source>
        <strain evidence="1 2">P124</strain>
    </source>
</reference>
<name>A0ABR0EHU3_ZASCE</name>
<sequence>MAWFVCSFSAVSVNKWTTQGEAVTRDNRRQDDSWEAFCSLSSHLHEILDCVLLAAWLFTELRPWGPSDTTSSLWFAKVAPPPMEEVEKLKCKFLNTLRTSIDAPDMPWNAHLLDAIAIIKVVTVMTEGWSQSDPHSDGYKRLADTQIRRMKLTKDQFINSPRSQTWDSILLRTVPEQDRAKCSQVINRILGLIRMATWDSVSELTENFSKPLEDDDIRAHTKSFTPMIWFNGYGTHIVEINDIAMSVEQWREPLLAESSFVALA</sequence>
<gene>
    <name evidence="1" type="ORF">PRZ48_008887</name>
</gene>
<proteinExistence type="predicted"/>
<dbReference type="EMBL" id="JAXOVC010000006">
    <property type="protein sequence ID" value="KAK4500698.1"/>
    <property type="molecule type" value="Genomic_DNA"/>
</dbReference>